<reference evidence="2" key="1">
    <citation type="journal article" date="2019" name="Int. J. Syst. Evol. Microbiol.">
        <title>The Global Catalogue of Microorganisms (GCM) 10K type strain sequencing project: providing services to taxonomists for standard genome sequencing and annotation.</title>
        <authorList>
            <consortium name="The Broad Institute Genomics Platform"/>
            <consortium name="The Broad Institute Genome Sequencing Center for Infectious Disease"/>
            <person name="Wu L."/>
            <person name="Ma J."/>
        </authorList>
    </citation>
    <scope>NUCLEOTIDE SEQUENCE [LARGE SCALE GENOMIC DNA]</scope>
    <source>
        <strain evidence="2">CCUG 66188</strain>
    </source>
</reference>
<dbReference type="RefSeq" id="WP_379998201.1">
    <property type="nucleotide sequence ID" value="NZ_JBHSGN010000093.1"/>
</dbReference>
<evidence type="ECO:0000313" key="2">
    <source>
        <dbReference type="Proteomes" id="UP001596023"/>
    </source>
</evidence>
<dbReference type="EMBL" id="JBHSGN010000093">
    <property type="protein sequence ID" value="MFC4675194.1"/>
    <property type="molecule type" value="Genomic_DNA"/>
</dbReference>
<evidence type="ECO:0008006" key="3">
    <source>
        <dbReference type="Google" id="ProtNLM"/>
    </source>
</evidence>
<keyword evidence="2" id="KW-1185">Reference proteome</keyword>
<dbReference type="Proteomes" id="UP001596023">
    <property type="component" value="Unassembled WGS sequence"/>
</dbReference>
<accession>A0ABV9KZJ9</accession>
<protein>
    <recommendedName>
        <fullName evidence="3">Baseplate protein J-like domain-containing protein</fullName>
    </recommendedName>
</protein>
<sequence>MARTIAQIKKEMTDAWISDPAIRDKYELDATKTFEEQFSVVSIESILFFVVAASTWTLETLFDIHRREVEDTLSAQKPHRLKWYRDKTLAFQDGYLLPEDSDIYPVIDEAARVVKYAAAVEPPDSSKILIKIAGGDALRDKLPDATAAQVKEYIDWIKDAGVRIDLVNLSPDAYKCEVDIYFNAMLLADRVRDAVRAAIVSYIENLPFNGEYSNMALVDTLQGVEGVVIPELTASYSKPAAGDFDYSLINARRIPEAGYFRAYQEADITINMIAYELVQD</sequence>
<gene>
    <name evidence="1" type="ORF">ACFO6W_15950</name>
</gene>
<comment type="caution">
    <text evidence="1">The sequence shown here is derived from an EMBL/GenBank/DDBJ whole genome shotgun (WGS) entry which is preliminary data.</text>
</comment>
<evidence type="ECO:0000313" key="1">
    <source>
        <dbReference type="EMBL" id="MFC4675194.1"/>
    </source>
</evidence>
<name>A0ABV9KZJ9_9BACT</name>
<organism evidence="1 2">
    <name type="scientific">Dysgonomonas termitidis</name>
    <dbReference type="NCBI Taxonomy" id="1516126"/>
    <lineage>
        <taxon>Bacteria</taxon>
        <taxon>Pseudomonadati</taxon>
        <taxon>Bacteroidota</taxon>
        <taxon>Bacteroidia</taxon>
        <taxon>Bacteroidales</taxon>
        <taxon>Dysgonomonadaceae</taxon>
        <taxon>Dysgonomonas</taxon>
    </lineage>
</organism>
<proteinExistence type="predicted"/>